<protein>
    <submittedName>
        <fullName evidence="1">Uncharacterized protein</fullName>
    </submittedName>
</protein>
<proteinExistence type="predicted"/>
<dbReference type="PANTHER" id="PTHR47481:SF10">
    <property type="entry name" value="COPIA-LIKE POLYPROTEIN_RETROTRANSPOSON"/>
    <property type="match status" value="1"/>
</dbReference>
<organism evidence="1 2">
    <name type="scientific">Gossypium arboreum</name>
    <name type="common">Tree cotton</name>
    <name type="synonym">Gossypium nanking</name>
    <dbReference type="NCBI Taxonomy" id="29729"/>
    <lineage>
        <taxon>Eukaryota</taxon>
        <taxon>Viridiplantae</taxon>
        <taxon>Streptophyta</taxon>
        <taxon>Embryophyta</taxon>
        <taxon>Tracheophyta</taxon>
        <taxon>Spermatophyta</taxon>
        <taxon>Magnoliopsida</taxon>
        <taxon>eudicotyledons</taxon>
        <taxon>Gunneridae</taxon>
        <taxon>Pentapetalae</taxon>
        <taxon>rosids</taxon>
        <taxon>malvids</taxon>
        <taxon>Malvales</taxon>
        <taxon>Malvaceae</taxon>
        <taxon>Malvoideae</taxon>
        <taxon>Gossypium</taxon>
    </lineage>
</organism>
<name>A0ABR0PLR8_GOSAR</name>
<dbReference type="PANTHER" id="PTHR47481">
    <property type="match status" value="1"/>
</dbReference>
<comment type="caution">
    <text evidence="1">The sequence shown here is derived from an EMBL/GenBank/DDBJ whole genome shotgun (WGS) entry which is preliminary data.</text>
</comment>
<keyword evidence="2" id="KW-1185">Reference proteome</keyword>
<evidence type="ECO:0000313" key="1">
    <source>
        <dbReference type="EMBL" id="KAK5825269.1"/>
    </source>
</evidence>
<sequence length="153" mass="16771">MDNSIDSTSIDHSSLPFSSSRLIQPFPCHDTVKLDKKSFVQWQQHVHLIFEGYKLLGFLEGILPVPMSSSVSETEKVEVILAGLSSEFDVVLTLASFSLEALPFQKLVDVLLEIEIHQTRTMNNVPMHANLVETPLGTESGRGDVCGGRSSGS</sequence>
<gene>
    <name evidence="1" type="ORF">PVK06_020083</name>
</gene>
<dbReference type="Proteomes" id="UP001358586">
    <property type="component" value="Chromosome 6"/>
</dbReference>
<reference evidence="1 2" key="1">
    <citation type="submission" date="2023-03" db="EMBL/GenBank/DDBJ databases">
        <title>WGS of Gossypium arboreum.</title>
        <authorList>
            <person name="Yu D."/>
        </authorList>
    </citation>
    <scope>NUCLEOTIDE SEQUENCE [LARGE SCALE GENOMIC DNA]</scope>
    <source>
        <tissue evidence="1">Leaf</tissue>
    </source>
</reference>
<dbReference type="EMBL" id="JARKNE010000006">
    <property type="protein sequence ID" value="KAK5825269.1"/>
    <property type="molecule type" value="Genomic_DNA"/>
</dbReference>
<evidence type="ECO:0000313" key="2">
    <source>
        <dbReference type="Proteomes" id="UP001358586"/>
    </source>
</evidence>
<accession>A0ABR0PLR8</accession>